<proteinExistence type="predicted"/>
<organism evidence="2 3">
    <name type="scientific">Cirrhinus molitorella</name>
    <name type="common">mud carp</name>
    <dbReference type="NCBI Taxonomy" id="172907"/>
    <lineage>
        <taxon>Eukaryota</taxon>
        <taxon>Metazoa</taxon>
        <taxon>Chordata</taxon>
        <taxon>Craniata</taxon>
        <taxon>Vertebrata</taxon>
        <taxon>Euteleostomi</taxon>
        <taxon>Actinopterygii</taxon>
        <taxon>Neopterygii</taxon>
        <taxon>Teleostei</taxon>
        <taxon>Ostariophysi</taxon>
        <taxon>Cypriniformes</taxon>
        <taxon>Cyprinidae</taxon>
        <taxon>Labeoninae</taxon>
        <taxon>Labeonini</taxon>
        <taxon>Cirrhinus</taxon>
    </lineage>
</organism>
<keyword evidence="3" id="KW-1185">Reference proteome</keyword>
<evidence type="ECO:0000256" key="1">
    <source>
        <dbReference type="SAM" id="MobiDB-lite"/>
    </source>
</evidence>
<dbReference type="Proteomes" id="UP001187343">
    <property type="component" value="Unassembled WGS sequence"/>
</dbReference>
<name>A0AA88PFX3_9TELE</name>
<evidence type="ECO:0000313" key="2">
    <source>
        <dbReference type="EMBL" id="KAK2880927.1"/>
    </source>
</evidence>
<comment type="caution">
    <text evidence="2">The sequence shown here is derived from an EMBL/GenBank/DDBJ whole genome shotgun (WGS) entry which is preliminary data.</text>
</comment>
<feature type="compositionally biased region" description="Polar residues" evidence="1">
    <location>
        <begin position="76"/>
        <end position="86"/>
    </location>
</feature>
<dbReference type="AlphaFoldDB" id="A0AA88PFX3"/>
<sequence length="112" mass="12480">MERSDDPQQIFKVNVLDLSGFQFLVDVEDHHPPPIRKHVLASSHHKSAPFTYISNKPAPSVPPRFCPSPQPRTAGRHSTLQPTGHSTALKPANRHSMFSTAGCRYGKSNVHY</sequence>
<accession>A0AA88PFX3</accession>
<gene>
    <name evidence="2" type="ORF">Q8A67_018195</name>
</gene>
<feature type="region of interest" description="Disordered" evidence="1">
    <location>
        <begin position="66"/>
        <end position="90"/>
    </location>
</feature>
<dbReference type="EMBL" id="JAUYZG010000018">
    <property type="protein sequence ID" value="KAK2880927.1"/>
    <property type="molecule type" value="Genomic_DNA"/>
</dbReference>
<protein>
    <submittedName>
        <fullName evidence="2">Uncharacterized protein</fullName>
    </submittedName>
</protein>
<evidence type="ECO:0000313" key="3">
    <source>
        <dbReference type="Proteomes" id="UP001187343"/>
    </source>
</evidence>
<reference evidence="2" key="1">
    <citation type="submission" date="2023-08" db="EMBL/GenBank/DDBJ databases">
        <title>Chromosome-level Genome Assembly of mud carp (Cirrhinus molitorella).</title>
        <authorList>
            <person name="Liu H."/>
        </authorList>
    </citation>
    <scope>NUCLEOTIDE SEQUENCE</scope>
    <source>
        <strain evidence="2">Prfri</strain>
        <tissue evidence="2">Muscle</tissue>
    </source>
</reference>